<evidence type="ECO:0000313" key="3">
    <source>
        <dbReference type="Proteomes" id="UP001172743"/>
    </source>
</evidence>
<dbReference type="PROSITE" id="PS50965">
    <property type="entry name" value="NERD"/>
    <property type="match status" value="1"/>
</dbReference>
<comment type="caution">
    <text evidence="2">The sequence shown here is derived from an EMBL/GenBank/DDBJ whole genome shotgun (WGS) entry which is preliminary data.</text>
</comment>
<dbReference type="InterPro" id="IPR011528">
    <property type="entry name" value="NERD"/>
</dbReference>
<evidence type="ECO:0000313" key="2">
    <source>
        <dbReference type="EMBL" id="MDN4492338.1"/>
    </source>
</evidence>
<dbReference type="EMBL" id="JAUHTQ010000001">
    <property type="protein sequence ID" value="MDN4492338.1"/>
    <property type="molecule type" value="Genomic_DNA"/>
</dbReference>
<sequence>MALSKTDQQNYYNLSKGYEGEQLFDALLHNLECDCLVLNDLLLLVNNQTFQVDTLLIMNNRIHLFEIKNYTGDFYFESNQFFRKDRFEISNPLTQLQRTESLLRQWLIKFNYSIPIQASVIFINPGFTLYNAPLDKPFILPTQLNLLIKKLNSQQSILNKRYKNLAEKLVNQHISEHPLQQMPSYEYHQLQKGLKCGICESFSTSTTRYSGNVTCLNCGNIEKIETAVLRTLQEFRILFPLEKITTNKSYEWCNIAPSKKTMQRILGKHFKKIGTKRWSYYS</sequence>
<proteinExistence type="predicted"/>
<reference evidence="2" key="1">
    <citation type="submission" date="2023-07" db="EMBL/GenBank/DDBJ databases">
        <title>Ureibacillus sp. isolated from freshwater well.</title>
        <authorList>
            <person name="Kirdat K."/>
            <person name="Bhatt A."/>
            <person name="Teware R."/>
            <person name="Bhavsar Y."/>
            <person name="Yadav A."/>
        </authorList>
    </citation>
    <scope>NUCLEOTIDE SEQUENCE</scope>
    <source>
        <strain evidence="2">BA0131</strain>
    </source>
</reference>
<accession>A0ABT8GLQ0</accession>
<keyword evidence="3" id="KW-1185">Reference proteome</keyword>
<organism evidence="2 3">
    <name type="scientific">Ureibacillus aquaedulcis</name>
    <dbReference type="NCBI Taxonomy" id="3058421"/>
    <lineage>
        <taxon>Bacteria</taxon>
        <taxon>Bacillati</taxon>
        <taxon>Bacillota</taxon>
        <taxon>Bacilli</taxon>
        <taxon>Bacillales</taxon>
        <taxon>Caryophanaceae</taxon>
        <taxon>Ureibacillus</taxon>
    </lineage>
</organism>
<dbReference type="RefSeq" id="WP_301136434.1">
    <property type="nucleotide sequence ID" value="NZ_JAUHTQ010000001.1"/>
</dbReference>
<dbReference type="Proteomes" id="UP001172743">
    <property type="component" value="Unassembled WGS sequence"/>
</dbReference>
<name>A0ABT8GLQ0_9BACL</name>
<evidence type="ECO:0000259" key="1">
    <source>
        <dbReference type="PROSITE" id="PS50965"/>
    </source>
</evidence>
<feature type="domain" description="NERD" evidence="1">
    <location>
        <begin position="16"/>
        <end position="126"/>
    </location>
</feature>
<gene>
    <name evidence="2" type="ORF">QYB95_02180</name>
</gene>
<protein>
    <submittedName>
        <fullName evidence="2">Nuclease-related domain-containing protein</fullName>
    </submittedName>
</protein>
<dbReference type="Pfam" id="PF08378">
    <property type="entry name" value="NERD"/>
    <property type="match status" value="1"/>
</dbReference>